<reference evidence="2 3" key="1">
    <citation type="submission" date="2024-02" db="EMBL/GenBank/DDBJ databases">
        <title>De novo assembly and annotation of 12 fungi associated with fruit tree decline syndrome in Ontario, Canada.</title>
        <authorList>
            <person name="Sulman M."/>
            <person name="Ellouze W."/>
            <person name="Ilyukhin E."/>
        </authorList>
    </citation>
    <scope>NUCLEOTIDE SEQUENCE [LARGE SCALE GENOMIC DNA]</scope>
    <source>
        <strain evidence="2 3">M97-236</strain>
    </source>
</reference>
<keyword evidence="3" id="KW-1185">Reference proteome</keyword>
<evidence type="ECO:0000313" key="2">
    <source>
        <dbReference type="EMBL" id="KAL1593043.1"/>
    </source>
</evidence>
<dbReference type="Proteomes" id="UP001521222">
    <property type="component" value="Unassembled WGS sequence"/>
</dbReference>
<feature type="region of interest" description="Disordered" evidence="1">
    <location>
        <begin position="146"/>
        <end position="166"/>
    </location>
</feature>
<protein>
    <submittedName>
        <fullName evidence="2">Uncharacterized protein</fullName>
    </submittedName>
</protein>
<name>A0ABR3QM50_9PLEO</name>
<organism evidence="2 3">
    <name type="scientific">Nothophoma quercina</name>
    <dbReference type="NCBI Taxonomy" id="749835"/>
    <lineage>
        <taxon>Eukaryota</taxon>
        <taxon>Fungi</taxon>
        <taxon>Dikarya</taxon>
        <taxon>Ascomycota</taxon>
        <taxon>Pezizomycotina</taxon>
        <taxon>Dothideomycetes</taxon>
        <taxon>Pleosporomycetidae</taxon>
        <taxon>Pleosporales</taxon>
        <taxon>Pleosporineae</taxon>
        <taxon>Didymellaceae</taxon>
        <taxon>Nothophoma</taxon>
    </lineage>
</organism>
<dbReference type="EMBL" id="JAKIXB020000043">
    <property type="protein sequence ID" value="KAL1593043.1"/>
    <property type="molecule type" value="Genomic_DNA"/>
</dbReference>
<sequence length="242" mass="28169">MPRPVNFGDLRGRNLSNTMFELMDKQCPPSKWSSGRGRCTNDDWMEFYTNAVTEKDPWKVQLRPAWIRTNWAQWDNEAIRIVLMQIAADTLRQFTTLMPDFNCYDVDSPYWVKGTYCNVPQIIKVSGLPTTSKVTQYSNLQRQVNLPDTSPFRDQPKDTVGNDGEPPKGNYWHLETWGANADQRWQFTEIGELKPCATRYMVDKVMDKYQNDIVKQFPDYKGKFTRDARVIINGDKVCSDEL</sequence>
<comment type="caution">
    <text evidence="2">The sequence shown here is derived from an EMBL/GenBank/DDBJ whole genome shotgun (WGS) entry which is preliminary data.</text>
</comment>
<accession>A0ABR3QM50</accession>
<evidence type="ECO:0000313" key="3">
    <source>
        <dbReference type="Proteomes" id="UP001521222"/>
    </source>
</evidence>
<evidence type="ECO:0000256" key="1">
    <source>
        <dbReference type="SAM" id="MobiDB-lite"/>
    </source>
</evidence>
<gene>
    <name evidence="2" type="ORF">SLS59_009513</name>
</gene>
<proteinExistence type="predicted"/>